<organism evidence="3">
    <name type="scientific">Magnetococcus massalia (strain MO-1)</name>
    <dbReference type="NCBI Taxonomy" id="451514"/>
    <lineage>
        <taxon>Bacteria</taxon>
        <taxon>Pseudomonadati</taxon>
        <taxon>Pseudomonadota</taxon>
        <taxon>Magnetococcia</taxon>
        <taxon>Magnetococcales</taxon>
        <taxon>Magnetococcaceae</taxon>
        <taxon>Magnetococcus</taxon>
    </lineage>
</organism>
<keyword evidence="2" id="KW-1133">Transmembrane helix</keyword>
<gene>
    <name evidence="3" type="ORF">MAGMO_0026</name>
</gene>
<name>A0A1S7LC20_MAGMO</name>
<keyword evidence="2" id="KW-0472">Membrane</keyword>
<dbReference type="AlphaFoldDB" id="A0A1S7LC20"/>
<feature type="region of interest" description="Disordered" evidence="1">
    <location>
        <begin position="1"/>
        <end position="20"/>
    </location>
</feature>
<evidence type="ECO:0000313" key="3">
    <source>
        <dbReference type="EMBL" id="CRH04242.1"/>
    </source>
</evidence>
<keyword evidence="2" id="KW-0812">Transmembrane</keyword>
<reference evidence="3" key="1">
    <citation type="submission" date="2015-04" db="EMBL/GenBank/DDBJ databases">
        <authorList>
            <person name="Syromyatnikov M.Y."/>
            <person name="Popov V.N."/>
        </authorList>
    </citation>
    <scope>NUCLEOTIDE SEQUENCE</scope>
    <source>
        <strain evidence="3">MO-1</strain>
    </source>
</reference>
<sequence>MASNSSHIRRKPSKSELPRPPKTRFRLFPVWFRLGLVSFRRSFWCGRFSCDGGGRDFAYLTLLLTLVTALALLLVASRSNFLDRMTDALLGTLRPHGVPVWVTSHWQNHDGISRETIAQVEKLKAQYPELTVHPYRRLEASRPRIRLPGTNSWSVQPKFVGWGVYPSDPLWQLAQDVDTQPETPEQWLGLPLEVVLNAQLFAKHFDYRTYRDELKRDLPASKRHTLPDQIDRDHLADTLKVLWLRLTVGQEEHLFPFNIRWMNHIPAMEQVAYLFPLSTYHGLLAAYHLPDLKFDPAGQGMHSQADARRLKSSSYPRQAIVEHVSCIRKAVDETGLTGIPMIHDGRCAPPAGMDPNAPSSGVASEWDLLEHDSANQLWLPCHRLARNDTVRGTICPGSSRRYRDKAPLYIPWDVTGYGTAYASLHVYVKPENLRAVIDSLSDLRVESGQRAFNIHPKYQDALNRFNMLNDVLTHFVPAFALTMGTLLTALLLAQIGTLLDHRKHHYGMLMTRGMTWTGIHAKVYLQMTLAVLISGSIALGGTVELLKIYLGRHFAEVMSQYRELLNPSIGLGIDNLSMPWLAFGMTLGGVYVAVILVTFFLLFRLPLRWGAAPSDLLHGEGGIIRKR</sequence>
<evidence type="ECO:0000256" key="2">
    <source>
        <dbReference type="SAM" id="Phobius"/>
    </source>
</evidence>
<feature type="transmembrane region" description="Helical" evidence="2">
    <location>
        <begin position="580"/>
        <end position="603"/>
    </location>
</feature>
<proteinExistence type="predicted"/>
<protein>
    <submittedName>
        <fullName evidence="3">Uncharacterized protein</fullName>
    </submittedName>
</protein>
<feature type="transmembrane region" description="Helical" evidence="2">
    <location>
        <begin position="519"/>
        <end position="539"/>
    </location>
</feature>
<dbReference type="EMBL" id="LO017727">
    <property type="protein sequence ID" value="CRH04242.1"/>
    <property type="molecule type" value="Genomic_DNA"/>
</dbReference>
<feature type="transmembrane region" description="Helical" evidence="2">
    <location>
        <begin position="57"/>
        <end position="76"/>
    </location>
</feature>
<feature type="transmembrane region" description="Helical" evidence="2">
    <location>
        <begin position="475"/>
        <end position="499"/>
    </location>
</feature>
<accession>A0A1S7LC20</accession>
<evidence type="ECO:0000256" key="1">
    <source>
        <dbReference type="SAM" id="MobiDB-lite"/>
    </source>
</evidence>